<dbReference type="KEGG" id="cqi:110712663"/>
<name>A0A803N0K6_CHEQI</name>
<dbReference type="OMA" id="SGEWYSM"/>
<dbReference type="RefSeq" id="XP_021746827.1">
    <property type="nucleotide sequence ID" value="XM_021891135.1"/>
</dbReference>
<gene>
    <name evidence="2" type="primary">LOC110712663</name>
</gene>
<reference evidence="2" key="1">
    <citation type="journal article" date="2017" name="Nature">
        <title>The genome of Chenopodium quinoa.</title>
        <authorList>
            <person name="Jarvis D.E."/>
            <person name="Ho Y.S."/>
            <person name="Lightfoot D.J."/>
            <person name="Schmoeckel S.M."/>
            <person name="Li B."/>
            <person name="Borm T.J.A."/>
            <person name="Ohyanagi H."/>
            <person name="Mineta K."/>
            <person name="Michell C.T."/>
            <person name="Saber N."/>
            <person name="Kharbatia N.M."/>
            <person name="Rupper R.R."/>
            <person name="Sharp A.R."/>
            <person name="Dally N."/>
            <person name="Boughton B.A."/>
            <person name="Woo Y.H."/>
            <person name="Gao G."/>
            <person name="Schijlen E.G.W.M."/>
            <person name="Guo X."/>
            <person name="Momin A.A."/>
            <person name="Negrao S."/>
            <person name="Al-Babili S."/>
            <person name="Gehring C."/>
            <person name="Roessner U."/>
            <person name="Jung C."/>
            <person name="Murphy K."/>
            <person name="Arold S.T."/>
            <person name="Gojobori T."/>
            <person name="van der Linden C.G."/>
            <person name="van Loo E.N."/>
            <person name="Jellen E.N."/>
            <person name="Maughan P.J."/>
            <person name="Tester M."/>
        </authorList>
    </citation>
    <scope>NUCLEOTIDE SEQUENCE [LARGE SCALE GENOMIC DNA]</scope>
    <source>
        <strain evidence="2">cv. PI 614886</strain>
    </source>
</reference>
<evidence type="ECO:0000256" key="1">
    <source>
        <dbReference type="SAM" id="MobiDB-lite"/>
    </source>
</evidence>
<evidence type="ECO:0000313" key="3">
    <source>
        <dbReference type="Proteomes" id="UP000596660"/>
    </source>
</evidence>
<dbReference type="Proteomes" id="UP000596660">
    <property type="component" value="Unplaced"/>
</dbReference>
<dbReference type="AlphaFoldDB" id="A0A803N0K6"/>
<organism evidence="2 3">
    <name type="scientific">Chenopodium quinoa</name>
    <name type="common">Quinoa</name>
    <dbReference type="NCBI Taxonomy" id="63459"/>
    <lineage>
        <taxon>Eukaryota</taxon>
        <taxon>Viridiplantae</taxon>
        <taxon>Streptophyta</taxon>
        <taxon>Embryophyta</taxon>
        <taxon>Tracheophyta</taxon>
        <taxon>Spermatophyta</taxon>
        <taxon>Magnoliopsida</taxon>
        <taxon>eudicotyledons</taxon>
        <taxon>Gunneridae</taxon>
        <taxon>Pentapetalae</taxon>
        <taxon>Caryophyllales</taxon>
        <taxon>Chenopodiaceae</taxon>
        <taxon>Chenopodioideae</taxon>
        <taxon>Atripliceae</taxon>
        <taxon>Chenopodium</taxon>
    </lineage>
</organism>
<dbReference type="Gramene" id="AUR62038490-RA">
    <property type="protein sequence ID" value="AUR62038490-RA:cds"/>
    <property type="gene ID" value="AUR62038490"/>
</dbReference>
<feature type="region of interest" description="Disordered" evidence="1">
    <location>
        <begin position="46"/>
        <end position="75"/>
    </location>
</feature>
<protein>
    <submittedName>
        <fullName evidence="2">Uncharacterized protein</fullName>
    </submittedName>
</protein>
<dbReference type="OrthoDB" id="1808589at2759"/>
<dbReference type="GeneID" id="110712663"/>
<sequence>MKCVLSSQQLPENASVEIIGRAYHATETFVEGLLYARSLLKKLVGSSDLPVSSERSKDADDGSSEAGSSSAGNQITDELSELLSQADAWLRRAELLQSHLGSGIAVSLDDIADQESILVFVTD</sequence>
<dbReference type="PANTHER" id="PTHR35478">
    <property type="entry name" value="ZINC FINGER FYVE DOMAIN PROTEIN"/>
    <property type="match status" value="1"/>
</dbReference>
<keyword evidence="3" id="KW-1185">Reference proteome</keyword>
<dbReference type="EnsemblPlants" id="AUR62038490-RA">
    <property type="protein sequence ID" value="AUR62038490-RA:cds"/>
    <property type="gene ID" value="AUR62038490"/>
</dbReference>
<reference evidence="2" key="2">
    <citation type="submission" date="2021-03" db="UniProtKB">
        <authorList>
            <consortium name="EnsemblPlants"/>
        </authorList>
    </citation>
    <scope>IDENTIFICATION</scope>
</reference>
<accession>A0A803N0K6</accession>
<proteinExistence type="predicted"/>
<evidence type="ECO:0000313" key="2">
    <source>
        <dbReference type="EnsemblPlants" id="AUR62038490-RA:cds"/>
    </source>
</evidence>
<dbReference type="PANTHER" id="PTHR35478:SF1">
    <property type="entry name" value="ZINC FINGER FYVE DOMAIN-CONTAINING PROTEIN 26"/>
    <property type="match status" value="1"/>
</dbReference>